<evidence type="ECO:0000313" key="2">
    <source>
        <dbReference type="Proteomes" id="UP000000709"/>
    </source>
</evidence>
<sequence>MIWESSTQIGYAYENCTILTSGFNWAWGSCILHVIMTHPVICIPKRLSKVIYYRRVIREFLFVLS</sequence>
<evidence type="ECO:0000313" key="1">
    <source>
        <dbReference type="EMBL" id="EGW35296.1"/>
    </source>
</evidence>
<gene>
    <name evidence="1" type="ORF">SPAPADRAFT_58516</name>
</gene>
<dbReference type="HOGENOM" id="CLU_2851179_0_0_1"/>
<dbReference type="AlphaFoldDB" id="G3AGF7"/>
<accession>G3AGF7</accession>
<dbReference type="Proteomes" id="UP000000709">
    <property type="component" value="Unassembled WGS sequence"/>
</dbReference>
<dbReference type="InParanoid" id="G3AGF7"/>
<name>G3AGF7_SPAPN</name>
<keyword evidence="2" id="KW-1185">Reference proteome</keyword>
<dbReference type="EMBL" id="GL996499">
    <property type="protein sequence ID" value="EGW35296.1"/>
    <property type="molecule type" value="Genomic_DNA"/>
</dbReference>
<dbReference type="GeneID" id="18872481"/>
<reference evidence="1 2" key="1">
    <citation type="journal article" date="2011" name="Proc. Natl. Acad. Sci. U.S.A.">
        <title>Comparative genomics of xylose-fermenting fungi for enhanced biofuel production.</title>
        <authorList>
            <person name="Wohlbach D.J."/>
            <person name="Kuo A."/>
            <person name="Sato T.K."/>
            <person name="Potts K.M."/>
            <person name="Salamov A.A."/>
            <person name="LaButti K.M."/>
            <person name="Sun H."/>
            <person name="Clum A."/>
            <person name="Pangilinan J.L."/>
            <person name="Lindquist E.A."/>
            <person name="Lucas S."/>
            <person name="Lapidus A."/>
            <person name="Jin M."/>
            <person name="Gunawan C."/>
            <person name="Balan V."/>
            <person name="Dale B.E."/>
            <person name="Jeffries T.W."/>
            <person name="Zinkel R."/>
            <person name="Barry K.W."/>
            <person name="Grigoriev I.V."/>
            <person name="Gasch A.P."/>
        </authorList>
    </citation>
    <scope>NUCLEOTIDE SEQUENCE [LARGE SCALE GENOMIC DNA]</scope>
    <source>
        <strain evidence="2">NRRL Y-27907 / 11-Y1</strain>
    </source>
</reference>
<dbReference type="KEGG" id="spaa:SPAPADRAFT_58516"/>
<dbReference type="RefSeq" id="XP_007372708.1">
    <property type="nucleotide sequence ID" value="XM_007372646.1"/>
</dbReference>
<protein>
    <submittedName>
        <fullName evidence="1">Uncharacterized protein</fullName>
    </submittedName>
</protein>
<proteinExistence type="predicted"/>
<organism evidence="2">
    <name type="scientific">Spathaspora passalidarum (strain NRRL Y-27907 / 11-Y1)</name>
    <dbReference type="NCBI Taxonomy" id="619300"/>
    <lineage>
        <taxon>Eukaryota</taxon>
        <taxon>Fungi</taxon>
        <taxon>Dikarya</taxon>
        <taxon>Ascomycota</taxon>
        <taxon>Saccharomycotina</taxon>
        <taxon>Pichiomycetes</taxon>
        <taxon>Debaryomycetaceae</taxon>
        <taxon>Spathaspora</taxon>
    </lineage>
</organism>